<dbReference type="Gene3D" id="3.30.300.20">
    <property type="match status" value="1"/>
</dbReference>
<dbReference type="InterPro" id="IPR015946">
    <property type="entry name" value="KH_dom-like_a/b"/>
</dbReference>
<dbReference type="InterPro" id="IPR000238">
    <property type="entry name" value="RbfA"/>
</dbReference>
<organism evidence="2">
    <name type="scientific">freshwater metagenome</name>
    <dbReference type="NCBI Taxonomy" id="449393"/>
    <lineage>
        <taxon>unclassified sequences</taxon>
        <taxon>metagenomes</taxon>
        <taxon>ecological metagenomes</taxon>
    </lineage>
</organism>
<evidence type="ECO:0000256" key="1">
    <source>
        <dbReference type="SAM" id="MobiDB-lite"/>
    </source>
</evidence>
<dbReference type="Pfam" id="PF02033">
    <property type="entry name" value="RBFA"/>
    <property type="match status" value="1"/>
</dbReference>
<dbReference type="GO" id="GO:0006364">
    <property type="term" value="P:rRNA processing"/>
    <property type="evidence" value="ECO:0007669"/>
    <property type="project" value="InterPro"/>
</dbReference>
<dbReference type="EMBL" id="CAEZSR010000063">
    <property type="protein sequence ID" value="CAB4562036.1"/>
    <property type="molecule type" value="Genomic_DNA"/>
</dbReference>
<feature type="compositionally biased region" description="Acidic residues" evidence="1">
    <location>
        <begin position="145"/>
        <end position="188"/>
    </location>
</feature>
<accession>A0A6J6DFA2</accession>
<gene>
    <name evidence="2" type="ORF">UFOPK1493_01857</name>
</gene>
<protein>
    <submittedName>
        <fullName evidence="2">Unannotated protein</fullName>
    </submittedName>
</protein>
<proteinExistence type="inferred from homology"/>
<dbReference type="HAMAP" id="MF_00003">
    <property type="entry name" value="RbfA"/>
    <property type="match status" value="1"/>
</dbReference>
<evidence type="ECO:0000313" key="2">
    <source>
        <dbReference type="EMBL" id="CAB4562036.1"/>
    </source>
</evidence>
<feature type="region of interest" description="Disordered" evidence="1">
    <location>
        <begin position="121"/>
        <end position="188"/>
    </location>
</feature>
<dbReference type="AlphaFoldDB" id="A0A6J6DFA2"/>
<name>A0A6J6DFA2_9ZZZZ</name>
<reference evidence="2" key="1">
    <citation type="submission" date="2020-05" db="EMBL/GenBank/DDBJ databases">
        <authorList>
            <person name="Chiriac C."/>
            <person name="Salcher M."/>
            <person name="Ghai R."/>
            <person name="Kavagutti S V."/>
        </authorList>
    </citation>
    <scope>NUCLEOTIDE SEQUENCE</scope>
</reference>
<dbReference type="SUPFAM" id="SSF89919">
    <property type="entry name" value="Ribosome-binding factor A, RbfA"/>
    <property type="match status" value="1"/>
</dbReference>
<dbReference type="InterPro" id="IPR023799">
    <property type="entry name" value="RbfA_dom_sf"/>
</dbReference>
<sequence>MARPRRPQAPSTHRYPRTARLNESLREVIAEELTRIDDERLDLVTITAIDVDSEMNRAIVYYDSLRGEDGDAEILEALNAHRVRIQGSIGRQVRAKKTPILTFRPDQVIRSAEQIDRVLLSSETLPSRPEREGDDPYVAPRVRDEELDDDLDDDDLDDDDLDDDDLDDDDLEDDDLDDDDLDDTDDRD</sequence>